<evidence type="ECO:0008006" key="3">
    <source>
        <dbReference type="Google" id="ProtNLM"/>
    </source>
</evidence>
<protein>
    <recommendedName>
        <fullName evidence="3">Leucine-rich repeat domain-containing protein</fullName>
    </recommendedName>
</protein>
<reference evidence="1 2" key="1">
    <citation type="submission" date="2017-04" db="EMBL/GenBank/DDBJ databases">
        <authorList>
            <person name="Afonso C.L."/>
            <person name="Miller P.J."/>
            <person name="Scott M.A."/>
            <person name="Spackman E."/>
            <person name="Goraichik I."/>
            <person name="Dimitrov K.M."/>
            <person name="Suarez D.L."/>
            <person name="Swayne D.E."/>
        </authorList>
    </citation>
    <scope>NUCLEOTIDE SEQUENCE [LARGE SCALE GENOMIC DNA]</scope>
    <source>
        <strain evidence="1 2">DSM 43828</strain>
    </source>
</reference>
<evidence type="ECO:0000313" key="2">
    <source>
        <dbReference type="Proteomes" id="UP000192674"/>
    </source>
</evidence>
<dbReference type="Proteomes" id="UP000192674">
    <property type="component" value="Unassembled WGS sequence"/>
</dbReference>
<dbReference type="InterPro" id="IPR032675">
    <property type="entry name" value="LRR_dom_sf"/>
</dbReference>
<keyword evidence="2" id="KW-1185">Reference proteome</keyword>
<accession>A0A1Y5XWB9</accession>
<proteinExistence type="predicted"/>
<sequence length="272" mass="29861">MEVRNGYLDVSKEPAWRDEFTEVFVERGATGVLLSGDHDDLGFLTEIPGLQAVSFLRGIKDASGIAEVPGLKELSLPSDYSGPLDLSGLTGLESLSMPYSPAVAGLPALTRLRSLMIWFWPKRVELDVLGPKPELAEMRLEFKRGVRISSAALAAAPKLRKLSLYDGELTDADGLSGLSDMREISFFGTKIDRIDFVAAMPRLFWLWLEKCGDIADIEALRGHASMKHLTLSDVKIISGDLSPLLDLPAATGIGIHPRYRHYSHELDEVSRG</sequence>
<gene>
    <name evidence="1" type="ORF">SAMN05661093_06374</name>
</gene>
<dbReference type="SUPFAM" id="SSF52058">
    <property type="entry name" value="L domain-like"/>
    <property type="match status" value="1"/>
</dbReference>
<organism evidence="1 2">
    <name type="scientific">Kibdelosporangium aridum</name>
    <dbReference type="NCBI Taxonomy" id="2030"/>
    <lineage>
        <taxon>Bacteria</taxon>
        <taxon>Bacillati</taxon>
        <taxon>Actinomycetota</taxon>
        <taxon>Actinomycetes</taxon>
        <taxon>Pseudonocardiales</taxon>
        <taxon>Pseudonocardiaceae</taxon>
        <taxon>Kibdelosporangium</taxon>
    </lineage>
</organism>
<name>A0A1Y5XWB9_KIBAR</name>
<dbReference type="Gene3D" id="3.80.10.10">
    <property type="entry name" value="Ribonuclease Inhibitor"/>
    <property type="match status" value="1"/>
</dbReference>
<dbReference type="EMBL" id="FWXV01000006">
    <property type="protein sequence ID" value="SMD20334.1"/>
    <property type="molecule type" value="Genomic_DNA"/>
</dbReference>
<dbReference type="RefSeq" id="WP_084430494.1">
    <property type="nucleotide sequence ID" value="NZ_FWXV01000006.1"/>
</dbReference>
<evidence type="ECO:0000313" key="1">
    <source>
        <dbReference type="EMBL" id="SMD20334.1"/>
    </source>
</evidence>
<dbReference type="OrthoDB" id="4085246at2"/>
<dbReference type="AlphaFoldDB" id="A0A1Y5XWB9"/>